<proteinExistence type="predicted"/>
<evidence type="ECO:0000313" key="2">
    <source>
        <dbReference type="EMBL" id="RXN12933.1"/>
    </source>
</evidence>
<name>A0A498LZF4_LABRO</name>
<keyword evidence="3" id="KW-1185">Reference proteome</keyword>
<feature type="region of interest" description="Disordered" evidence="1">
    <location>
        <begin position="1"/>
        <end position="23"/>
    </location>
</feature>
<dbReference type="AlphaFoldDB" id="A0A498LZF4"/>
<evidence type="ECO:0000256" key="1">
    <source>
        <dbReference type="SAM" id="MobiDB-lite"/>
    </source>
</evidence>
<organism evidence="2 3">
    <name type="scientific">Labeo rohita</name>
    <name type="common">Indian major carp</name>
    <name type="synonym">Cyprinus rohita</name>
    <dbReference type="NCBI Taxonomy" id="84645"/>
    <lineage>
        <taxon>Eukaryota</taxon>
        <taxon>Metazoa</taxon>
        <taxon>Chordata</taxon>
        <taxon>Craniata</taxon>
        <taxon>Vertebrata</taxon>
        <taxon>Euteleostomi</taxon>
        <taxon>Actinopterygii</taxon>
        <taxon>Neopterygii</taxon>
        <taxon>Teleostei</taxon>
        <taxon>Ostariophysi</taxon>
        <taxon>Cypriniformes</taxon>
        <taxon>Cyprinidae</taxon>
        <taxon>Labeoninae</taxon>
        <taxon>Labeonini</taxon>
        <taxon>Labeo</taxon>
    </lineage>
</organism>
<comment type="caution">
    <text evidence="2">The sequence shown here is derived from an EMBL/GenBank/DDBJ whole genome shotgun (WGS) entry which is preliminary data.</text>
</comment>
<protein>
    <submittedName>
        <fullName evidence="2">Uncharacterized protein</fullName>
    </submittedName>
</protein>
<sequence>MDKRQSMQTQTYTCAHTSATTAPSSRYHQDYCYTYGDFYYSNVISAAAPGRAPLVPAGLSCQREGALAPYVSLMSISSLFHLGTYRSS</sequence>
<dbReference type="Proteomes" id="UP000290572">
    <property type="component" value="Unassembled WGS sequence"/>
</dbReference>
<accession>A0A498LZF4</accession>
<evidence type="ECO:0000313" key="3">
    <source>
        <dbReference type="Proteomes" id="UP000290572"/>
    </source>
</evidence>
<dbReference type="EMBL" id="QBIY01013025">
    <property type="protein sequence ID" value="RXN12933.1"/>
    <property type="molecule type" value="Genomic_DNA"/>
</dbReference>
<reference evidence="2 3" key="1">
    <citation type="submission" date="2018-03" db="EMBL/GenBank/DDBJ databases">
        <title>Draft genome sequence of Rohu Carp (Labeo rohita).</title>
        <authorList>
            <person name="Das P."/>
            <person name="Kushwaha B."/>
            <person name="Joshi C.G."/>
            <person name="Kumar D."/>
            <person name="Nagpure N.S."/>
            <person name="Sahoo L."/>
            <person name="Das S.P."/>
            <person name="Bit A."/>
            <person name="Patnaik S."/>
            <person name="Meher P.K."/>
            <person name="Jayasankar P."/>
            <person name="Koringa P.G."/>
            <person name="Patel N.V."/>
            <person name="Hinsu A.T."/>
            <person name="Kumar R."/>
            <person name="Pandey M."/>
            <person name="Agarwal S."/>
            <person name="Srivastava S."/>
            <person name="Singh M."/>
            <person name="Iquebal M.A."/>
            <person name="Jaiswal S."/>
            <person name="Angadi U.B."/>
            <person name="Kumar N."/>
            <person name="Raza M."/>
            <person name="Shah T.M."/>
            <person name="Rai A."/>
            <person name="Jena J.K."/>
        </authorList>
    </citation>
    <scope>NUCLEOTIDE SEQUENCE [LARGE SCALE GENOMIC DNA]</scope>
    <source>
        <strain evidence="2">DASCIFA01</strain>
        <tissue evidence="2">Testis</tissue>
    </source>
</reference>
<gene>
    <name evidence="2" type="ORF">ROHU_029386</name>
</gene>